<dbReference type="PROSITE" id="PS50943">
    <property type="entry name" value="HTH_CROC1"/>
    <property type="match status" value="1"/>
</dbReference>
<dbReference type="CDD" id="cd00093">
    <property type="entry name" value="HTH_XRE"/>
    <property type="match status" value="1"/>
</dbReference>
<sequence length="125" mass="14462">MRVAATTPRYVRCNFIRMGRPFKPSSKRHYIREWRVHRGYSQEQVAEELSVSKATISRLETGDQPYGQRMLEALAKLFGTEPANLLMPPLSDTEALWELWKQAQPLEKRQITDMARIILKTGTDA</sequence>
<name>A0A4R7C9Y5_9HYPH</name>
<accession>A0A4R7C9Y5</accession>
<dbReference type="Pfam" id="PF01381">
    <property type="entry name" value="HTH_3"/>
    <property type="match status" value="1"/>
</dbReference>
<protein>
    <submittedName>
        <fullName evidence="2">Transcriptional regulator with XRE-family HTH domain</fullName>
    </submittedName>
</protein>
<feature type="domain" description="HTH cro/C1-type" evidence="1">
    <location>
        <begin position="31"/>
        <end position="85"/>
    </location>
</feature>
<dbReference type="AlphaFoldDB" id="A0A4R7C9Y5"/>
<reference evidence="2 3" key="1">
    <citation type="submission" date="2019-03" db="EMBL/GenBank/DDBJ databases">
        <title>Genomic Encyclopedia of Type Strains, Phase IV (KMG-IV): sequencing the most valuable type-strain genomes for metagenomic binning, comparative biology and taxonomic classification.</title>
        <authorList>
            <person name="Goeker M."/>
        </authorList>
    </citation>
    <scope>NUCLEOTIDE SEQUENCE [LARGE SCALE GENOMIC DNA]</scope>
    <source>
        <strain evidence="2 3">DSM 25903</strain>
    </source>
</reference>
<dbReference type="SUPFAM" id="SSF47413">
    <property type="entry name" value="lambda repressor-like DNA-binding domains"/>
    <property type="match status" value="1"/>
</dbReference>
<dbReference type="GO" id="GO:0003677">
    <property type="term" value="F:DNA binding"/>
    <property type="evidence" value="ECO:0007669"/>
    <property type="project" value="InterPro"/>
</dbReference>
<dbReference type="InterPro" id="IPR010982">
    <property type="entry name" value="Lambda_DNA-bd_dom_sf"/>
</dbReference>
<comment type="caution">
    <text evidence="2">The sequence shown here is derived from an EMBL/GenBank/DDBJ whole genome shotgun (WGS) entry which is preliminary data.</text>
</comment>
<gene>
    <name evidence="2" type="ORF">EV668_1452</name>
</gene>
<evidence type="ECO:0000313" key="3">
    <source>
        <dbReference type="Proteomes" id="UP000295122"/>
    </source>
</evidence>
<dbReference type="Proteomes" id="UP000295122">
    <property type="component" value="Unassembled WGS sequence"/>
</dbReference>
<keyword evidence="3" id="KW-1185">Reference proteome</keyword>
<dbReference type="Gene3D" id="1.10.260.40">
    <property type="entry name" value="lambda repressor-like DNA-binding domains"/>
    <property type="match status" value="1"/>
</dbReference>
<dbReference type="SMART" id="SM00530">
    <property type="entry name" value="HTH_XRE"/>
    <property type="match status" value="1"/>
</dbReference>
<proteinExistence type="predicted"/>
<evidence type="ECO:0000313" key="2">
    <source>
        <dbReference type="EMBL" id="TDR94175.1"/>
    </source>
</evidence>
<dbReference type="EMBL" id="SNZR01000011">
    <property type="protein sequence ID" value="TDR94175.1"/>
    <property type="molecule type" value="Genomic_DNA"/>
</dbReference>
<organism evidence="2 3">
    <name type="scientific">Enterovirga rhinocerotis</name>
    <dbReference type="NCBI Taxonomy" id="1339210"/>
    <lineage>
        <taxon>Bacteria</taxon>
        <taxon>Pseudomonadati</taxon>
        <taxon>Pseudomonadota</taxon>
        <taxon>Alphaproteobacteria</taxon>
        <taxon>Hyphomicrobiales</taxon>
        <taxon>Methylobacteriaceae</taxon>
        <taxon>Enterovirga</taxon>
    </lineage>
</organism>
<dbReference type="InterPro" id="IPR001387">
    <property type="entry name" value="Cro/C1-type_HTH"/>
</dbReference>
<evidence type="ECO:0000259" key="1">
    <source>
        <dbReference type="PROSITE" id="PS50943"/>
    </source>
</evidence>